<evidence type="ECO:0000256" key="2">
    <source>
        <dbReference type="SAM" id="Phobius"/>
    </source>
</evidence>
<reference evidence="3 4" key="1">
    <citation type="journal article" date="2021" name="Nat. Plants">
        <title>The Taxus genome provides insights into paclitaxel biosynthesis.</title>
        <authorList>
            <person name="Xiong X."/>
            <person name="Gou J."/>
            <person name="Liao Q."/>
            <person name="Li Y."/>
            <person name="Zhou Q."/>
            <person name="Bi G."/>
            <person name="Li C."/>
            <person name="Du R."/>
            <person name="Wang X."/>
            <person name="Sun T."/>
            <person name="Guo L."/>
            <person name="Liang H."/>
            <person name="Lu P."/>
            <person name="Wu Y."/>
            <person name="Zhang Z."/>
            <person name="Ro D.K."/>
            <person name="Shang Y."/>
            <person name="Huang S."/>
            <person name="Yan J."/>
        </authorList>
    </citation>
    <scope>NUCLEOTIDE SEQUENCE [LARGE SCALE GENOMIC DNA]</scope>
    <source>
        <strain evidence="3">Ta-2019</strain>
    </source>
</reference>
<evidence type="ECO:0000313" key="4">
    <source>
        <dbReference type="Proteomes" id="UP000824469"/>
    </source>
</evidence>
<proteinExistence type="predicted"/>
<evidence type="ECO:0000256" key="1">
    <source>
        <dbReference type="SAM" id="MobiDB-lite"/>
    </source>
</evidence>
<name>A0AA38LFZ5_TAXCH</name>
<keyword evidence="2" id="KW-0812">Transmembrane</keyword>
<sequence length="141" mass="15330">VASNSSVERNWSTYSFIHLAKRNKLASKKAKDLVYVHSNLRILSHKSEAYVRGPNKLWDIDPETSDFDASAATLSQLSLLGIDEEESGSFAEGRESGASGSGNGAPESSSITPKDFTRSYKQILYGGISLVFLSFMWSSGS</sequence>
<feature type="region of interest" description="Disordered" evidence="1">
    <location>
        <begin position="86"/>
        <end position="113"/>
    </location>
</feature>
<keyword evidence="4" id="KW-1185">Reference proteome</keyword>
<feature type="non-terminal residue" evidence="3">
    <location>
        <position position="141"/>
    </location>
</feature>
<dbReference type="EMBL" id="JAHRHJ020000003">
    <property type="protein sequence ID" value="KAH9320570.1"/>
    <property type="molecule type" value="Genomic_DNA"/>
</dbReference>
<feature type="transmembrane region" description="Helical" evidence="2">
    <location>
        <begin position="123"/>
        <end position="140"/>
    </location>
</feature>
<dbReference type="Proteomes" id="UP000824469">
    <property type="component" value="Unassembled WGS sequence"/>
</dbReference>
<gene>
    <name evidence="3" type="ORF">KI387_015209</name>
</gene>
<accession>A0AA38LFZ5</accession>
<organism evidence="3 4">
    <name type="scientific">Taxus chinensis</name>
    <name type="common">Chinese yew</name>
    <name type="synonym">Taxus wallichiana var. chinensis</name>
    <dbReference type="NCBI Taxonomy" id="29808"/>
    <lineage>
        <taxon>Eukaryota</taxon>
        <taxon>Viridiplantae</taxon>
        <taxon>Streptophyta</taxon>
        <taxon>Embryophyta</taxon>
        <taxon>Tracheophyta</taxon>
        <taxon>Spermatophyta</taxon>
        <taxon>Pinopsida</taxon>
        <taxon>Pinidae</taxon>
        <taxon>Conifers II</taxon>
        <taxon>Cupressales</taxon>
        <taxon>Taxaceae</taxon>
        <taxon>Taxus</taxon>
    </lineage>
</organism>
<feature type="non-terminal residue" evidence="3">
    <location>
        <position position="1"/>
    </location>
</feature>
<dbReference type="AlphaFoldDB" id="A0AA38LFZ5"/>
<protein>
    <recommendedName>
        <fullName evidence="5">HAT C-terminal dimerisation domain-containing protein</fullName>
    </recommendedName>
</protein>
<evidence type="ECO:0000313" key="3">
    <source>
        <dbReference type="EMBL" id="KAH9320570.1"/>
    </source>
</evidence>
<evidence type="ECO:0008006" key="5">
    <source>
        <dbReference type="Google" id="ProtNLM"/>
    </source>
</evidence>
<keyword evidence="2" id="KW-1133">Transmembrane helix</keyword>
<comment type="caution">
    <text evidence="3">The sequence shown here is derived from an EMBL/GenBank/DDBJ whole genome shotgun (WGS) entry which is preliminary data.</text>
</comment>
<keyword evidence="2" id="KW-0472">Membrane</keyword>